<evidence type="ECO:0000313" key="8">
    <source>
        <dbReference type="EMBL" id="KNG94445.1"/>
    </source>
</evidence>
<dbReference type="OrthoDB" id="7855875at2"/>
<comment type="subcellular location">
    <subcellularLocation>
        <location evidence="1">Membrane</location>
        <topology evidence="1">Multi-pass membrane protein</topology>
    </subcellularLocation>
</comment>
<feature type="transmembrane region" description="Helical" evidence="6">
    <location>
        <begin position="39"/>
        <end position="60"/>
    </location>
</feature>
<feature type="transmembrane region" description="Helical" evidence="6">
    <location>
        <begin position="72"/>
        <end position="92"/>
    </location>
</feature>
<evidence type="ECO:0000256" key="6">
    <source>
        <dbReference type="SAM" id="Phobius"/>
    </source>
</evidence>
<proteinExistence type="inferred from homology"/>
<keyword evidence="4 6" id="KW-1133">Transmembrane helix</keyword>
<feature type="transmembrane region" description="Helical" evidence="6">
    <location>
        <begin position="252"/>
        <end position="269"/>
    </location>
</feature>
<evidence type="ECO:0000256" key="1">
    <source>
        <dbReference type="ARBA" id="ARBA00004141"/>
    </source>
</evidence>
<gene>
    <name evidence="8" type="ORF">ATO11_08015</name>
</gene>
<sequence>MTAIAAVDLKPRKAALAMVGAMAIVGAIDSTVVEIAEVISVWQFFVVRAALAVPMVLVIARVTGADLRPDRWSVVILRSLLVAAAMVLYFGALGFLPIAQALAGLFTAPIFVLLITVLVQGDRIGPWRVLAVVLGFAGVLLVLQPGSEAFRPWMILPVLGGLLYALASVLTRSHCSREPTLALLAGMFLAQAVFGLAGMAVAGGGDDFISRDVTWAMGPILHWIIGQAVLSLVGVGLIIWAYQNGEPSHVAVFEYSVFIFGPLVAWLAFGQNVGPLAMLGIALIALAGSVIAVRSGQ</sequence>
<accession>A0A0L1JRS9</accession>
<dbReference type="PANTHER" id="PTHR22911:SF6">
    <property type="entry name" value="SOLUTE CARRIER FAMILY 35 MEMBER G1"/>
    <property type="match status" value="1"/>
</dbReference>
<protein>
    <recommendedName>
        <fullName evidence="7">EamA domain-containing protein</fullName>
    </recommendedName>
</protein>
<dbReference type="GO" id="GO:0016020">
    <property type="term" value="C:membrane"/>
    <property type="evidence" value="ECO:0007669"/>
    <property type="project" value="UniProtKB-SubCell"/>
</dbReference>
<feature type="transmembrane region" description="Helical" evidence="6">
    <location>
        <begin position="98"/>
        <end position="119"/>
    </location>
</feature>
<feature type="transmembrane region" description="Helical" evidence="6">
    <location>
        <begin position="181"/>
        <end position="200"/>
    </location>
</feature>
<dbReference type="InterPro" id="IPR000620">
    <property type="entry name" value="EamA_dom"/>
</dbReference>
<feature type="transmembrane region" description="Helical" evidence="6">
    <location>
        <begin position="275"/>
        <end position="293"/>
    </location>
</feature>
<comment type="caution">
    <text evidence="8">The sequence shown here is derived from an EMBL/GenBank/DDBJ whole genome shotgun (WGS) entry which is preliminary data.</text>
</comment>
<organism evidence="8 9">
    <name type="scientific">Pseudaestuariivita atlantica</name>
    <dbReference type="NCBI Taxonomy" id="1317121"/>
    <lineage>
        <taxon>Bacteria</taxon>
        <taxon>Pseudomonadati</taxon>
        <taxon>Pseudomonadota</taxon>
        <taxon>Alphaproteobacteria</taxon>
        <taxon>Rhodobacterales</taxon>
        <taxon>Paracoccaceae</taxon>
        <taxon>Pseudaestuariivita</taxon>
    </lineage>
</organism>
<keyword evidence="5 6" id="KW-0472">Membrane</keyword>
<evidence type="ECO:0000256" key="4">
    <source>
        <dbReference type="ARBA" id="ARBA00022989"/>
    </source>
</evidence>
<feature type="transmembrane region" description="Helical" evidence="6">
    <location>
        <begin position="126"/>
        <end position="144"/>
    </location>
</feature>
<evidence type="ECO:0000256" key="5">
    <source>
        <dbReference type="ARBA" id="ARBA00023136"/>
    </source>
</evidence>
<keyword evidence="9" id="KW-1185">Reference proteome</keyword>
<evidence type="ECO:0000256" key="2">
    <source>
        <dbReference type="ARBA" id="ARBA00009853"/>
    </source>
</evidence>
<dbReference type="SUPFAM" id="SSF103481">
    <property type="entry name" value="Multidrug resistance efflux transporter EmrE"/>
    <property type="match status" value="2"/>
</dbReference>
<feature type="transmembrane region" description="Helical" evidence="6">
    <location>
        <begin position="14"/>
        <end position="33"/>
    </location>
</feature>
<dbReference type="PANTHER" id="PTHR22911">
    <property type="entry name" value="ACYL-MALONYL CONDENSING ENZYME-RELATED"/>
    <property type="match status" value="1"/>
</dbReference>
<dbReference type="RefSeq" id="WP_050530602.1">
    <property type="nucleotide sequence ID" value="NZ_AQQZ01000003.1"/>
</dbReference>
<dbReference type="AlphaFoldDB" id="A0A0L1JRS9"/>
<keyword evidence="3 6" id="KW-0812">Transmembrane</keyword>
<comment type="similarity">
    <text evidence="2">Belongs to the drug/metabolite transporter (DMT) superfamily. 10 TMS drug/metabolite exporter (DME) (TC 2.A.7.3) family.</text>
</comment>
<evidence type="ECO:0000259" key="7">
    <source>
        <dbReference type="Pfam" id="PF00892"/>
    </source>
</evidence>
<reference evidence="8 9" key="1">
    <citation type="journal article" date="2015" name="Int. J. Syst. Evol. Microbiol.">
        <title>Aestuariivita atlantica sp. nov., isolated from deep sea sediment of the Atlantic Ocean.</title>
        <authorList>
            <person name="Li G."/>
            <person name="Lai Q."/>
            <person name="Du Y."/>
            <person name="Liu X."/>
            <person name="Sun F."/>
            <person name="Shao Z."/>
        </authorList>
    </citation>
    <scope>NUCLEOTIDE SEQUENCE [LARGE SCALE GENOMIC DNA]</scope>
    <source>
        <strain evidence="8 9">22II-S11-z3</strain>
    </source>
</reference>
<name>A0A0L1JRS9_9RHOB</name>
<evidence type="ECO:0000313" key="9">
    <source>
        <dbReference type="Proteomes" id="UP000036938"/>
    </source>
</evidence>
<feature type="domain" description="EamA" evidence="7">
    <location>
        <begin position="13"/>
        <end position="143"/>
    </location>
</feature>
<dbReference type="EMBL" id="AQQZ01000003">
    <property type="protein sequence ID" value="KNG94445.1"/>
    <property type="molecule type" value="Genomic_DNA"/>
</dbReference>
<dbReference type="STRING" id="1317121.ATO11_08015"/>
<dbReference type="Proteomes" id="UP000036938">
    <property type="component" value="Unassembled WGS sequence"/>
</dbReference>
<feature type="transmembrane region" description="Helical" evidence="6">
    <location>
        <begin position="150"/>
        <end position="169"/>
    </location>
</feature>
<evidence type="ECO:0000256" key="3">
    <source>
        <dbReference type="ARBA" id="ARBA00022692"/>
    </source>
</evidence>
<dbReference type="Pfam" id="PF00892">
    <property type="entry name" value="EamA"/>
    <property type="match status" value="2"/>
</dbReference>
<dbReference type="InterPro" id="IPR037185">
    <property type="entry name" value="EmrE-like"/>
</dbReference>
<feature type="transmembrane region" description="Helical" evidence="6">
    <location>
        <begin position="220"/>
        <end position="240"/>
    </location>
</feature>
<feature type="domain" description="EamA" evidence="7">
    <location>
        <begin position="152"/>
        <end position="287"/>
    </location>
</feature>